<protein>
    <submittedName>
        <fullName evidence="1">Haloacid dehalogenase-like hydrolase</fullName>
    </submittedName>
</protein>
<dbReference type="EMBL" id="AWXA01000051">
    <property type="protein sequence ID" value="ERT57831.1"/>
    <property type="molecule type" value="Genomic_DNA"/>
</dbReference>
<organism evidence="1 2">
    <name type="scientific">Megasphaera vaginalis</name>
    <name type="common">ex Srinivasan et al. 2021</name>
    <dbReference type="NCBI Taxonomy" id="1111454"/>
    <lineage>
        <taxon>Bacteria</taxon>
        <taxon>Bacillati</taxon>
        <taxon>Bacillota</taxon>
        <taxon>Negativicutes</taxon>
        <taxon>Veillonellales</taxon>
        <taxon>Veillonellaceae</taxon>
        <taxon>Megasphaera</taxon>
    </lineage>
</organism>
<dbReference type="GO" id="GO:0006281">
    <property type="term" value="P:DNA repair"/>
    <property type="evidence" value="ECO:0007669"/>
    <property type="project" value="TreeGrafter"/>
</dbReference>
<comment type="caution">
    <text evidence="1">The sequence shown here is derived from an EMBL/GenBank/DDBJ whole genome shotgun (WGS) entry which is preliminary data.</text>
</comment>
<dbReference type="PANTHER" id="PTHR43434">
    <property type="entry name" value="PHOSPHOGLYCOLATE PHOSPHATASE"/>
    <property type="match status" value="1"/>
</dbReference>
<dbReference type="PATRIC" id="fig|1111454.3.peg.1817"/>
<dbReference type="InterPro" id="IPR023214">
    <property type="entry name" value="HAD_sf"/>
</dbReference>
<reference evidence="1 2" key="1">
    <citation type="submission" date="2013-09" db="EMBL/GenBank/DDBJ databases">
        <authorList>
            <person name="Durkin A.S."/>
            <person name="Haft D.R."/>
            <person name="McCorrison J."/>
            <person name="Torralba M."/>
            <person name="Gillis M."/>
            <person name="Haft D.H."/>
            <person name="Methe B."/>
            <person name="Sutton G."/>
            <person name="Nelson K.E."/>
        </authorList>
    </citation>
    <scope>NUCLEOTIDE SEQUENCE [LARGE SCALE GENOMIC DNA]</scope>
    <source>
        <strain evidence="1 2">BV3C16-1</strain>
    </source>
</reference>
<dbReference type="PANTHER" id="PTHR43434:SF1">
    <property type="entry name" value="PHOSPHOGLYCOLATE PHOSPHATASE"/>
    <property type="match status" value="1"/>
</dbReference>
<sequence length="229" mass="26054">MHILYWDIDGTILNTGRAGLYAIEDVYRELCGDAAKIPEISAGGRTDNYICQQLLYKGTGVMPTDAEVSSFCRRYERQLLKWLKKKRQDGTVFANVRDILDFFVQREDFKLLLLTGNSAYGAKLKLEVFGLDHYFDFDHSGFACQYYYRNELAQNACAIAKRTWGNAVETMFVTGDTPYDIECGKAIGAKTISVATGHYGYDELRSFQPWKQLRTLPSAAEFLRLLSVE</sequence>
<dbReference type="InterPro" id="IPR041492">
    <property type="entry name" value="HAD_2"/>
</dbReference>
<evidence type="ECO:0000313" key="2">
    <source>
        <dbReference type="Proteomes" id="UP000017090"/>
    </source>
</evidence>
<dbReference type="Gene3D" id="3.40.50.1000">
    <property type="entry name" value="HAD superfamily/HAD-like"/>
    <property type="match status" value="1"/>
</dbReference>
<dbReference type="GO" id="GO:0005829">
    <property type="term" value="C:cytosol"/>
    <property type="evidence" value="ECO:0007669"/>
    <property type="project" value="TreeGrafter"/>
</dbReference>
<dbReference type="InterPro" id="IPR036412">
    <property type="entry name" value="HAD-like_sf"/>
</dbReference>
<dbReference type="Gene3D" id="1.10.150.240">
    <property type="entry name" value="Putative phosphatase, domain 2"/>
    <property type="match status" value="1"/>
</dbReference>
<dbReference type="STRING" id="1111454.HMPREF1250_1136"/>
<dbReference type="SUPFAM" id="SSF56784">
    <property type="entry name" value="HAD-like"/>
    <property type="match status" value="1"/>
</dbReference>
<dbReference type="Pfam" id="PF13419">
    <property type="entry name" value="HAD_2"/>
    <property type="match status" value="1"/>
</dbReference>
<dbReference type="GO" id="GO:0008967">
    <property type="term" value="F:phosphoglycolate phosphatase activity"/>
    <property type="evidence" value="ECO:0007669"/>
    <property type="project" value="TreeGrafter"/>
</dbReference>
<name>U7UEV2_9FIRM</name>
<dbReference type="SFLD" id="SFLDG01129">
    <property type="entry name" value="C1.5:_HAD__Beta-PGM__Phosphata"/>
    <property type="match status" value="1"/>
</dbReference>
<dbReference type="AlphaFoldDB" id="U7UEV2"/>
<gene>
    <name evidence="1" type="ORF">HMPREF1250_1136</name>
</gene>
<keyword evidence="2" id="KW-1185">Reference proteome</keyword>
<dbReference type="Proteomes" id="UP000017090">
    <property type="component" value="Unassembled WGS sequence"/>
</dbReference>
<keyword evidence="1" id="KW-0378">Hydrolase</keyword>
<dbReference type="RefSeq" id="WP_023054335.1">
    <property type="nucleotide sequence ID" value="NZ_AWXA01000051.1"/>
</dbReference>
<proteinExistence type="predicted"/>
<accession>U7UEV2</accession>
<dbReference type="eggNOG" id="COG0546">
    <property type="taxonomic scope" value="Bacteria"/>
</dbReference>
<evidence type="ECO:0000313" key="1">
    <source>
        <dbReference type="EMBL" id="ERT57831.1"/>
    </source>
</evidence>
<dbReference type="OrthoDB" id="9781769at2"/>
<dbReference type="InterPro" id="IPR050155">
    <property type="entry name" value="HAD-like_hydrolase_sf"/>
</dbReference>
<dbReference type="InterPro" id="IPR023198">
    <property type="entry name" value="PGP-like_dom2"/>
</dbReference>
<dbReference type="SFLD" id="SFLDS00003">
    <property type="entry name" value="Haloacid_Dehalogenase"/>
    <property type="match status" value="1"/>
</dbReference>